<evidence type="ECO:0000313" key="2">
    <source>
        <dbReference type="Proteomes" id="UP000755551"/>
    </source>
</evidence>
<proteinExistence type="predicted"/>
<accession>A0ABS6MER3</accession>
<reference evidence="1 2" key="1">
    <citation type="submission" date="2021-06" db="EMBL/GenBank/DDBJ databases">
        <title>Bacterium isolated from marine sediment.</title>
        <authorList>
            <person name="Zhu K.-L."/>
            <person name="Du Z.-J."/>
            <person name="Liang Q.-Y."/>
        </authorList>
    </citation>
    <scope>NUCLEOTIDE SEQUENCE [LARGE SCALE GENOMIC DNA]</scope>
    <source>
        <strain evidence="1 2">A346</strain>
    </source>
</reference>
<protein>
    <submittedName>
        <fullName evidence="1">Uncharacterized protein</fullName>
    </submittedName>
</protein>
<organism evidence="1 2">
    <name type="scientific">Marinobacterium weihaiense</name>
    <dbReference type="NCBI Taxonomy" id="2851016"/>
    <lineage>
        <taxon>Bacteria</taxon>
        <taxon>Pseudomonadati</taxon>
        <taxon>Pseudomonadota</taxon>
        <taxon>Gammaproteobacteria</taxon>
        <taxon>Oceanospirillales</taxon>
        <taxon>Oceanospirillaceae</taxon>
        <taxon>Marinobacterium</taxon>
    </lineage>
</organism>
<comment type="caution">
    <text evidence="1">The sequence shown here is derived from an EMBL/GenBank/DDBJ whole genome shotgun (WGS) entry which is preliminary data.</text>
</comment>
<dbReference type="RefSeq" id="WP_217336180.1">
    <property type="nucleotide sequence ID" value="NZ_JAHQZT010000036.1"/>
</dbReference>
<dbReference type="Proteomes" id="UP000755551">
    <property type="component" value="Unassembled WGS sequence"/>
</dbReference>
<gene>
    <name evidence="1" type="ORF">KTN04_15705</name>
</gene>
<keyword evidence="2" id="KW-1185">Reference proteome</keyword>
<dbReference type="EMBL" id="JAHQZT010000036">
    <property type="protein sequence ID" value="MBV0934784.1"/>
    <property type="molecule type" value="Genomic_DNA"/>
</dbReference>
<name>A0ABS6MER3_9GAMM</name>
<sequence>MADMHDFLNPDAEKARAVNPMYSPNSYTPSYIKAGERITVQVESRDMEVALIKAYDYGYESLNDEGRQLVQRFIDDAVLRLSGKIE</sequence>
<evidence type="ECO:0000313" key="1">
    <source>
        <dbReference type="EMBL" id="MBV0934784.1"/>
    </source>
</evidence>